<proteinExistence type="predicted"/>
<organism evidence="1 2">
    <name type="scientific">Flavobacterium araucananum</name>
    <dbReference type="NCBI Taxonomy" id="946678"/>
    <lineage>
        <taxon>Bacteria</taxon>
        <taxon>Pseudomonadati</taxon>
        <taxon>Bacteroidota</taxon>
        <taxon>Flavobacteriia</taxon>
        <taxon>Flavobacteriales</taxon>
        <taxon>Flavobacteriaceae</taxon>
        <taxon>Flavobacterium</taxon>
    </lineage>
</organism>
<comment type="caution">
    <text evidence="1">The sequence shown here is derived from an EMBL/GenBank/DDBJ whole genome shotgun (WGS) entry which is preliminary data.</text>
</comment>
<name>A0A227PK40_9FLAO</name>
<dbReference type="EMBL" id="MUGS01000002">
    <property type="protein sequence ID" value="OXG09415.1"/>
    <property type="molecule type" value="Genomic_DNA"/>
</dbReference>
<sequence>MFRTAKIPNKQLQIVGFIYRFKSFFIFSSFIVARVSPEVSGCSAWGKIQIKKICFYLRFHEVNP</sequence>
<evidence type="ECO:0000313" key="2">
    <source>
        <dbReference type="Proteomes" id="UP000214684"/>
    </source>
</evidence>
<gene>
    <name evidence="1" type="ORF">B0A64_01250</name>
</gene>
<dbReference type="AlphaFoldDB" id="A0A227PK40"/>
<keyword evidence="2" id="KW-1185">Reference proteome</keyword>
<dbReference type="Proteomes" id="UP000214684">
    <property type="component" value="Unassembled WGS sequence"/>
</dbReference>
<protein>
    <submittedName>
        <fullName evidence="1">Uncharacterized protein</fullName>
    </submittedName>
</protein>
<accession>A0A227PK40</accession>
<reference evidence="1 2" key="1">
    <citation type="submission" date="2016-11" db="EMBL/GenBank/DDBJ databases">
        <title>Whole genomes of Flavobacteriaceae.</title>
        <authorList>
            <person name="Stine C."/>
            <person name="Li C."/>
            <person name="Tadesse D."/>
        </authorList>
    </citation>
    <scope>NUCLEOTIDE SEQUENCE [LARGE SCALE GENOMIC DNA]</scope>
    <source>
        <strain evidence="1 2">DSM 24704</strain>
    </source>
</reference>
<evidence type="ECO:0000313" key="1">
    <source>
        <dbReference type="EMBL" id="OXG09415.1"/>
    </source>
</evidence>